<dbReference type="GO" id="GO:0000428">
    <property type="term" value="C:DNA-directed RNA polymerase complex"/>
    <property type="evidence" value="ECO:0007669"/>
    <property type="project" value="UniProtKB-KW"/>
</dbReference>
<dbReference type="GO" id="GO:0003677">
    <property type="term" value="F:DNA binding"/>
    <property type="evidence" value="ECO:0007669"/>
    <property type="project" value="InterPro"/>
</dbReference>
<dbReference type="InterPro" id="IPR014284">
    <property type="entry name" value="RNA_pol_sigma-70_dom"/>
</dbReference>
<evidence type="ECO:0000256" key="2">
    <source>
        <dbReference type="ARBA" id="ARBA00023015"/>
    </source>
</evidence>
<dbReference type="NCBIfam" id="TIGR02937">
    <property type="entry name" value="sigma70-ECF"/>
    <property type="match status" value="1"/>
</dbReference>
<dbReference type="SUPFAM" id="SSF88946">
    <property type="entry name" value="Sigma2 domain of RNA polymerase sigma factors"/>
    <property type="match status" value="1"/>
</dbReference>
<dbReference type="CDD" id="cd06171">
    <property type="entry name" value="Sigma70_r4"/>
    <property type="match status" value="1"/>
</dbReference>
<dbReference type="InterPro" id="IPR013249">
    <property type="entry name" value="RNA_pol_sigma70_r4_t2"/>
</dbReference>
<evidence type="ECO:0000313" key="6">
    <source>
        <dbReference type="EMBL" id="GIG53539.1"/>
    </source>
</evidence>
<comment type="similarity">
    <text evidence="1">Belongs to the sigma-70 factor family. ECF subfamily.</text>
</comment>
<protein>
    <submittedName>
        <fullName evidence="6">DNA-directed RNA polymerase sigma-70 factor</fullName>
    </submittedName>
</protein>
<dbReference type="PANTHER" id="PTHR43133:SF25">
    <property type="entry name" value="RNA POLYMERASE SIGMA FACTOR RFAY-RELATED"/>
    <property type="match status" value="1"/>
</dbReference>
<dbReference type="GO" id="GO:0016987">
    <property type="term" value="F:sigma factor activity"/>
    <property type="evidence" value="ECO:0007669"/>
    <property type="project" value="UniProtKB-KW"/>
</dbReference>
<keyword evidence="3" id="KW-0731">Sigma factor</keyword>
<feature type="domain" description="RNA polymerase sigma factor 70 region 4 type 2" evidence="5">
    <location>
        <begin position="103"/>
        <end position="154"/>
    </location>
</feature>
<dbReference type="InterPro" id="IPR036388">
    <property type="entry name" value="WH-like_DNA-bd_sf"/>
</dbReference>
<dbReference type="SUPFAM" id="SSF88659">
    <property type="entry name" value="Sigma3 and sigma4 domains of RNA polymerase sigma factors"/>
    <property type="match status" value="1"/>
</dbReference>
<dbReference type="EMBL" id="BONR01000001">
    <property type="protein sequence ID" value="GIG53539.1"/>
    <property type="molecule type" value="Genomic_DNA"/>
</dbReference>
<dbReference type="Proteomes" id="UP000652354">
    <property type="component" value="Unassembled WGS sequence"/>
</dbReference>
<evidence type="ECO:0000256" key="1">
    <source>
        <dbReference type="ARBA" id="ARBA00010641"/>
    </source>
</evidence>
<evidence type="ECO:0000259" key="5">
    <source>
        <dbReference type="Pfam" id="PF08281"/>
    </source>
</evidence>
<proteinExistence type="inferred from homology"/>
<dbReference type="InterPro" id="IPR039425">
    <property type="entry name" value="RNA_pol_sigma-70-like"/>
</dbReference>
<gene>
    <name evidence="6" type="primary">rpoE_2</name>
    <name evidence="6" type="ORF">Dac01nite_02910</name>
</gene>
<dbReference type="Pfam" id="PF08281">
    <property type="entry name" value="Sigma70_r4_2"/>
    <property type="match status" value="1"/>
</dbReference>
<dbReference type="InterPro" id="IPR013324">
    <property type="entry name" value="RNA_pol_sigma_r3/r4-like"/>
</dbReference>
<keyword evidence="4" id="KW-0804">Transcription</keyword>
<keyword evidence="7" id="KW-1185">Reference proteome</keyword>
<name>A0A919Q035_9MICO</name>
<organism evidence="6 7">
    <name type="scientific">Demequina activiva</name>
    <dbReference type="NCBI Taxonomy" id="1582364"/>
    <lineage>
        <taxon>Bacteria</taxon>
        <taxon>Bacillati</taxon>
        <taxon>Actinomycetota</taxon>
        <taxon>Actinomycetes</taxon>
        <taxon>Micrococcales</taxon>
        <taxon>Demequinaceae</taxon>
        <taxon>Demequina</taxon>
    </lineage>
</organism>
<dbReference type="Gene3D" id="1.10.1740.10">
    <property type="match status" value="1"/>
</dbReference>
<dbReference type="Gene3D" id="1.10.10.10">
    <property type="entry name" value="Winged helix-like DNA-binding domain superfamily/Winged helix DNA-binding domain"/>
    <property type="match status" value="1"/>
</dbReference>
<keyword evidence="2" id="KW-0805">Transcription regulation</keyword>
<dbReference type="PANTHER" id="PTHR43133">
    <property type="entry name" value="RNA POLYMERASE ECF-TYPE SIGMA FACTO"/>
    <property type="match status" value="1"/>
</dbReference>
<dbReference type="RefSeq" id="WP_239066448.1">
    <property type="nucleotide sequence ID" value="NZ_BONR01000001.1"/>
</dbReference>
<dbReference type="AlphaFoldDB" id="A0A919Q035"/>
<evidence type="ECO:0000256" key="4">
    <source>
        <dbReference type="ARBA" id="ARBA00023163"/>
    </source>
</evidence>
<reference evidence="6" key="1">
    <citation type="submission" date="2021-01" db="EMBL/GenBank/DDBJ databases">
        <title>Whole genome shotgun sequence of Demequina activiva NBRC 110675.</title>
        <authorList>
            <person name="Komaki H."/>
            <person name="Tamura T."/>
        </authorList>
    </citation>
    <scope>NUCLEOTIDE SEQUENCE</scope>
    <source>
        <strain evidence="6">NBRC 110675</strain>
    </source>
</reference>
<sequence>MSSATERLEPALRSNADALLAYLERRIGPDDAPDALAEVMTVAWRRERDLPAESDQARMWLYGIARNVLANAHRSRVRRHRLAHRLRILASAAPSAAADDGAEVRSAIAALDPGLAEIVRLRHWEGFSLAEIAQILDEPASTVRSRYSRAREQLAAALGEPTEAASSSRVRS</sequence>
<keyword evidence="6" id="KW-0240">DNA-directed RNA polymerase</keyword>
<comment type="caution">
    <text evidence="6">The sequence shown here is derived from an EMBL/GenBank/DDBJ whole genome shotgun (WGS) entry which is preliminary data.</text>
</comment>
<dbReference type="InterPro" id="IPR013325">
    <property type="entry name" value="RNA_pol_sigma_r2"/>
</dbReference>
<evidence type="ECO:0000313" key="7">
    <source>
        <dbReference type="Proteomes" id="UP000652354"/>
    </source>
</evidence>
<dbReference type="GO" id="GO:0006352">
    <property type="term" value="P:DNA-templated transcription initiation"/>
    <property type="evidence" value="ECO:0007669"/>
    <property type="project" value="InterPro"/>
</dbReference>
<evidence type="ECO:0000256" key="3">
    <source>
        <dbReference type="ARBA" id="ARBA00023082"/>
    </source>
</evidence>
<accession>A0A919Q035</accession>